<dbReference type="OrthoDB" id="9811589at2"/>
<name>A0A1M5C3S6_9BACT</name>
<accession>A0A1M5C3S6</accession>
<dbReference type="RefSeq" id="WP_073043526.1">
    <property type="nucleotide sequence ID" value="NZ_FQUO01000008.1"/>
</dbReference>
<organism evidence="5 6">
    <name type="scientific">Cnuella takakiae</name>
    <dbReference type="NCBI Taxonomy" id="1302690"/>
    <lineage>
        <taxon>Bacteria</taxon>
        <taxon>Pseudomonadati</taxon>
        <taxon>Bacteroidota</taxon>
        <taxon>Chitinophagia</taxon>
        <taxon>Chitinophagales</taxon>
        <taxon>Chitinophagaceae</taxon>
        <taxon>Cnuella</taxon>
    </lineage>
</organism>
<dbReference type="Gene3D" id="2.20.25.110">
    <property type="entry name" value="S-adenosyl-L-methionine-dependent methyltransferases"/>
    <property type="match status" value="1"/>
</dbReference>
<dbReference type="AlphaFoldDB" id="A0A1M5C3S6"/>
<evidence type="ECO:0000259" key="4">
    <source>
        <dbReference type="Pfam" id="PF13649"/>
    </source>
</evidence>
<reference evidence="5 6" key="1">
    <citation type="submission" date="2016-11" db="EMBL/GenBank/DDBJ databases">
        <authorList>
            <person name="Jaros S."/>
            <person name="Januszkiewicz K."/>
            <person name="Wedrychowicz H."/>
        </authorList>
    </citation>
    <scope>NUCLEOTIDE SEQUENCE [LARGE SCALE GENOMIC DNA]</scope>
    <source>
        <strain evidence="5 6">DSM 26897</strain>
    </source>
</reference>
<feature type="domain" description="Methyltransferase" evidence="4">
    <location>
        <begin position="48"/>
        <end position="140"/>
    </location>
</feature>
<dbReference type="InterPro" id="IPR041698">
    <property type="entry name" value="Methyltransf_25"/>
</dbReference>
<keyword evidence="3" id="KW-0949">S-adenosyl-L-methionine</keyword>
<dbReference type="CDD" id="cd02440">
    <property type="entry name" value="AdoMet_MTases"/>
    <property type="match status" value="1"/>
</dbReference>
<proteinExistence type="predicted"/>
<dbReference type="GO" id="GO:0008168">
    <property type="term" value="F:methyltransferase activity"/>
    <property type="evidence" value="ECO:0007669"/>
    <property type="project" value="UniProtKB-KW"/>
</dbReference>
<keyword evidence="2 5" id="KW-0808">Transferase</keyword>
<evidence type="ECO:0000313" key="5">
    <source>
        <dbReference type="EMBL" id="SHF49389.1"/>
    </source>
</evidence>
<dbReference type="PANTHER" id="PTHR43464">
    <property type="entry name" value="METHYLTRANSFERASE"/>
    <property type="match status" value="1"/>
</dbReference>
<evidence type="ECO:0000256" key="3">
    <source>
        <dbReference type="ARBA" id="ARBA00022691"/>
    </source>
</evidence>
<gene>
    <name evidence="5" type="ORF">SAMN05444008_108223</name>
</gene>
<keyword evidence="6" id="KW-1185">Reference proteome</keyword>
<dbReference type="Gene3D" id="3.40.50.150">
    <property type="entry name" value="Vaccinia Virus protein VP39"/>
    <property type="match status" value="1"/>
</dbReference>
<evidence type="ECO:0000313" key="6">
    <source>
        <dbReference type="Proteomes" id="UP000184368"/>
    </source>
</evidence>
<dbReference type="STRING" id="1302690.BUE76_18355"/>
<dbReference type="EMBL" id="FQUO01000008">
    <property type="protein sequence ID" value="SHF49389.1"/>
    <property type="molecule type" value="Genomic_DNA"/>
</dbReference>
<dbReference type="InterPro" id="IPR029063">
    <property type="entry name" value="SAM-dependent_MTases_sf"/>
</dbReference>
<dbReference type="GO" id="GO:0032259">
    <property type="term" value="P:methylation"/>
    <property type="evidence" value="ECO:0007669"/>
    <property type="project" value="UniProtKB-KW"/>
</dbReference>
<dbReference type="SUPFAM" id="SSF53335">
    <property type="entry name" value="S-adenosyl-L-methionine-dependent methyltransferases"/>
    <property type="match status" value="1"/>
</dbReference>
<sequence length="248" mass="27441">MTGVEEQNRVFFEGIYQEVWRSMIPDALTEAEADFIVSTAALKQGGNVLDLMCGYGRHALALAARGCSVVAIDSSEAYIQELQERAEGLPITALVGDVATMPVEGSFHAAICMGNSFSFLSRQTLLQLFRQIHAALLPGGMLVINTWMIAEIVFRHFKEREWHQVGPYKYLVESSYRTQPSRVCAEHTIVCTDGSVESLQATDFVFSLSELTDMLAQCGMQVVQVYATPRCKPFQLGDNKAYIVAQKA</sequence>
<dbReference type="Proteomes" id="UP000184368">
    <property type="component" value="Unassembled WGS sequence"/>
</dbReference>
<evidence type="ECO:0000256" key="1">
    <source>
        <dbReference type="ARBA" id="ARBA00022603"/>
    </source>
</evidence>
<dbReference type="PANTHER" id="PTHR43464:SF19">
    <property type="entry name" value="UBIQUINONE BIOSYNTHESIS O-METHYLTRANSFERASE, MITOCHONDRIAL"/>
    <property type="match status" value="1"/>
</dbReference>
<evidence type="ECO:0000256" key="2">
    <source>
        <dbReference type="ARBA" id="ARBA00022679"/>
    </source>
</evidence>
<dbReference type="Pfam" id="PF13649">
    <property type="entry name" value="Methyltransf_25"/>
    <property type="match status" value="1"/>
</dbReference>
<keyword evidence="1 5" id="KW-0489">Methyltransferase</keyword>
<protein>
    <submittedName>
        <fullName evidence="5">Methyltransferase domain-containing protein</fullName>
    </submittedName>
</protein>